<keyword evidence="3" id="KW-1185">Reference proteome</keyword>
<sequence length="176" mass="19726">MWAALPLQPLKPWWPPNAISVTKPTPRYHSMAVHNSQNAKEIGGFGEAVINALKSDEPLHRNAVKLKIKKKPPPPAAAAAGEEEEEEKQELEVQQQQRQPSGADVLIALQRATAQKAKKIKEKREAAGTVPRRQTNGGRENQWPACFSNVRPLCIKPEWSGRLEELERRLDQLAPR</sequence>
<name>A0A2G9HYE0_9LAMI</name>
<dbReference type="Proteomes" id="UP000231279">
    <property type="component" value="Unassembled WGS sequence"/>
</dbReference>
<comment type="caution">
    <text evidence="2">The sequence shown here is derived from an EMBL/GenBank/DDBJ whole genome shotgun (WGS) entry which is preliminary data.</text>
</comment>
<dbReference type="PANTHER" id="PTHR37728">
    <property type="entry name" value="BNAA04G26730D PROTEIN"/>
    <property type="match status" value="1"/>
</dbReference>
<evidence type="ECO:0000313" key="2">
    <source>
        <dbReference type="EMBL" id="PIN22535.1"/>
    </source>
</evidence>
<organism evidence="2 3">
    <name type="scientific">Handroanthus impetiginosus</name>
    <dbReference type="NCBI Taxonomy" id="429701"/>
    <lineage>
        <taxon>Eukaryota</taxon>
        <taxon>Viridiplantae</taxon>
        <taxon>Streptophyta</taxon>
        <taxon>Embryophyta</taxon>
        <taxon>Tracheophyta</taxon>
        <taxon>Spermatophyta</taxon>
        <taxon>Magnoliopsida</taxon>
        <taxon>eudicotyledons</taxon>
        <taxon>Gunneridae</taxon>
        <taxon>Pentapetalae</taxon>
        <taxon>asterids</taxon>
        <taxon>lamiids</taxon>
        <taxon>Lamiales</taxon>
        <taxon>Bignoniaceae</taxon>
        <taxon>Crescentiina</taxon>
        <taxon>Tabebuia alliance</taxon>
        <taxon>Handroanthus</taxon>
    </lineage>
</organism>
<dbReference type="EMBL" id="NKXS01000734">
    <property type="protein sequence ID" value="PIN22535.1"/>
    <property type="molecule type" value="Genomic_DNA"/>
</dbReference>
<feature type="region of interest" description="Disordered" evidence="1">
    <location>
        <begin position="67"/>
        <end position="146"/>
    </location>
</feature>
<evidence type="ECO:0000256" key="1">
    <source>
        <dbReference type="SAM" id="MobiDB-lite"/>
    </source>
</evidence>
<gene>
    <name evidence="2" type="ORF">CDL12_04756</name>
</gene>
<proteinExistence type="predicted"/>
<dbReference type="AlphaFoldDB" id="A0A2G9HYE0"/>
<evidence type="ECO:0000313" key="3">
    <source>
        <dbReference type="Proteomes" id="UP000231279"/>
    </source>
</evidence>
<dbReference type="PANTHER" id="PTHR37728:SF1">
    <property type="entry name" value="OS06G0132300 PROTEIN"/>
    <property type="match status" value="1"/>
</dbReference>
<reference evidence="3" key="1">
    <citation type="journal article" date="2018" name="Gigascience">
        <title>Genome assembly of the Pink Ipe (Handroanthus impetiginosus, Bignoniaceae), a highly valued, ecologically keystone Neotropical timber forest tree.</title>
        <authorList>
            <person name="Silva-Junior O.B."/>
            <person name="Grattapaglia D."/>
            <person name="Novaes E."/>
            <person name="Collevatti R.G."/>
        </authorList>
    </citation>
    <scope>NUCLEOTIDE SEQUENCE [LARGE SCALE GENOMIC DNA]</scope>
    <source>
        <strain evidence="3">cv. UFG-1</strain>
    </source>
</reference>
<protein>
    <submittedName>
        <fullName evidence="2">Uncharacterized protein</fullName>
    </submittedName>
</protein>
<dbReference type="OrthoDB" id="914058at2759"/>
<accession>A0A2G9HYE0</accession>